<name>A0ABD3GB98_9MARC</name>
<organism evidence="1 2">
    <name type="scientific">Riccia sorocarpa</name>
    <dbReference type="NCBI Taxonomy" id="122646"/>
    <lineage>
        <taxon>Eukaryota</taxon>
        <taxon>Viridiplantae</taxon>
        <taxon>Streptophyta</taxon>
        <taxon>Embryophyta</taxon>
        <taxon>Marchantiophyta</taxon>
        <taxon>Marchantiopsida</taxon>
        <taxon>Marchantiidae</taxon>
        <taxon>Marchantiales</taxon>
        <taxon>Ricciaceae</taxon>
        <taxon>Riccia</taxon>
    </lineage>
</organism>
<reference evidence="1 2" key="1">
    <citation type="submission" date="2024-09" db="EMBL/GenBank/DDBJ databases">
        <title>Chromosome-scale assembly of Riccia sorocarpa.</title>
        <authorList>
            <person name="Paukszto L."/>
        </authorList>
    </citation>
    <scope>NUCLEOTIDE SEQUENCE [LARGE SCALE GENOMIC DNA]</scope>
    <source>
        <strain evidence="1">LP-2024</strain>
        <tissue evidence="1">Aerial parts of the thallus</tissue>
    </source>
</reference>
<dbReference type="EMBL" id="JBJQOH010000008">
    <property type="protein sequence ID" value="KAL3675335.1"/>
    <property type="molecule type" value="Genomic_DNA"/>
</dbReference>
<dbReference type="AlphaFoldDB" id="A0ABD3GB98"/>
<dbReference type="Proteomes" id="UP001633002">
    <property type="component" value="Unassembled WGS sequence"/>
</dbReference>
<keyword evidence="2" id="KW-1185">Reference proteome</keyword>
<sequence length="137" mass="15709">MSGYERNYDFASLIDCASGLNRLASMEYGPENLHLGKTHSKQQTIWEKLHPLLSGEASLTSLTSVVYELMMRPIYQVKEKQNFKYGLQGGVDREDLQWIDLDSVITMVSLKVKHNVRTVWSLDANDRLLVDEFLQSL</sequence>
<accession>A0ABD3GB98</accession>
<proteinExistence type="predicted"/>
<comment type="caution">
    <text evidence="1">The sequence shown here is derived from an EMBL/GenBank/DDBJ whole genome shotgun (WGS) entry which is preliminary data.</text>
</comment>
<protein>
    <submittedName>
        <fullName evidence="1">Uncharacterized protein</fullName>
    </submittedName>
</protein>
<gene>
    <name evidence="1" type="ORF">R1sor_025283</name>
</gene>
<evidence type="ECO:0000313" key="2">
    <source>
        <dbReference type="Proteomes" id="UP001633002"/>
    </source>
</evidence>
<evidence type="ECO:0000313" key="1">
    <source>
        <dbReference type="EMBL" id="KAL3675335.1"/>
    </source>
</evidence>